<sequence>MLGGTMLKRYAHTSAADFTHTVIGAGAVGLAIAADIAMRFPDANILLLEKNAKYGLETSSRNSEVVHGGLYYPEGSLKAKLCIEGKNMIYGLKNENGAARDVAVRNCGKWIVAQTAQEMEYLQRMHEKAERMGVPTDFVGIGEAKRREPLISARCGILHSPTTGILSAHALMDYQFARFQEAEGSAVFNTKVVGLEYIKSSGIYKVQTELCGASAGADDEDGAFSFTTNALINCAGLRAAEISNMILPENRHIKQYYAKGNYFSYSGRPLGIKRLVYPCPTPGVTSLGTHLTIDLGGDVKFGPDLEWVDNCDDYSVNSSNLEAACKQVSLYLPGIKPENLTPSYSGIRPKIIGPNEKRFQDFIIREEKAFPGFINLLGIESPGLTCSMAIGKYVCDRFI</sequence>
<evidence type="ECO:0000256" key="1">
    <source>
        <dbReference type="ARBA" id="ARBA00001974"/>
    </source>
</evidence>
<evidence type="ECO:0000259" key="9">
    <source>
        <dbReference type="Pfam" id="PF01266"/>
    </source>
</evidence>
<evidence type="ECO:0000313" key="11">
    <source>
        <dbReference type="Proteomes" id="UP000478008"/>
    </source>
</evidence>
<dbReference type="Gene3D" id="3.30.9.10">
    <property type="entry name" value="D-Amino Acid Oxidase, subunit A, domain 2"/>
    <property type="match status" value="1"/>
</dbReference>
<keyword evidence="2" id="KW-0285">Flavoprotein</keyword>
<evidence type="ECO:0000256" key="8">
    <source>
        <dbReference type="ARBA" id="ARBA00041137"/>
    </source>
</evidence>
<dbReference type="Gene3D" id="3.50.50.60">
    <property type="entry name" value="FAD/NAD(P)-binding domain"/>
    <property type="match status" value="1"/>
</dbReference>
<protein>
    <recommendedName>
        <fullName evidence="8">L-2-hydroxyglutarate dehydrogenase, mitochondrial</fullName>
        <ecNumber evidence="7">1.1.99.2</ecNumber>
    </recommendedName>
</protein>
<dbReference type="InterPro" id="IPR036188">
    <property type="entry name" value="FAD/NAD-bd_sf"/>
</dbReference>
<gene>
    <name evidence="10" type="ORF">DEBR0S1_18558G</name>
</gene>
<evidence type="ECO:0000256" key="7">
    <source>
        <dbReference type="ARBA" id="ARBA00038878"/>
    </source>
</evidence>
<dbReference type="PANTHER" id="PTHR43104">
    <property type="entry name" value="L-2-HYDROXYGLUTARATE DEHYDROGENASE, MITOCHONDRIAL"/>
    <property type="match status" value="1"/>
</dbReference>
<dbReference type="PANTHER" id="PTHR43104:SF4">
    <property type="entry name" value="L-2-HYDROXYGLUTARATE DEHYDROGENASE, MITOCHONDRIAL"/>
    <property type="match status" value="1"/>
</dbReference>
<name>A0A7D9CVC4_DEKBR</name>
<accession>A0A7D9CVC4</accession>
<reference evidence="10 11" key="1">
    <citation type="submission" date="2019-07" db="EMBL/GenBank/DDBJ databases">
        <authorList>
            <person name="Friedrich A."/>
            <person name="Schacherer J."/>
        </authorList>
    </citation>
    <scope>NUCLEOTIDE SEQUENCE [LARGE SCALE GENOMIC DNA]</scope>
</reference>
<feature type="domain" description="FAD dependent oxidoreductase" evidence="9">
    <location>
        <begin position="22"/>
        <end position="397"/>
    </location>
</feature>
<dbReference type="EMBL" id="CABFWN010000001">
    <property type="protein sequence ID" value="VUG16511.1"/>
    <property type="molecule type" value="Genomic_DNA"/>
</dbReference>
<proteinExistence type="inferred from homology"/>
<dbReference type="InterPro" id="IPR006076">
    <property type="entry name" value="FAD-dep_OxRdtase"/>
</dbReference>
<dbReference type="EC" id="1.1.99.2" evidence="7"/>
<evidence type="ECO:0000256" key="5">
    <source>
        <dbReference type="ARBA" id="ARBA00036066"/>
    </source>
</evidence>
<dbReference type="Pfam" id="PF01266">
    <property type="entry name" value="DAO"/>
    <property type="match status" value="1"/>
</dbReference>
<dbReference type="SUPFAM" id="SSF51905">
    <property type="entry name" value="FAD/NAD(P)-binding domain"/>
    <property type="match status" value="1"/>
</dbReference>
<evidence type="ECO:0000256" key="4">
    <source>
        <dbReference type="ARBA" id="ARBA00023002"/>
    </source>
</evidence>
<dbReference type="AlphaFoldDB" id="A0A7D9CVC4"/>
<keyword evidence="3" id="KW-0274">FAD</keyword>
<dbReference type="GO" id="GO:0047545">
    <property type="term" value="F:(S)-2-hydroxyglutarate dehydrogenase activity"/>
    <property type="evidence" value="ECO:0007669"/>
    <property type="project" value="UniProtKB-EC"/>
</dbReference>
<evidence type="ECO:0000256" key="2">
    <source>
        <dbReference type="ARBA" id="ARBA00022630"/>
    </source>
</evidence>
<evidence type="ECO:0000256" key="6">
    <source>
        <dbReference type="ARBA" id="ARBA00037941"/>
    </source>
</evidence>
<dbReference type="Proteomes" id="UP000478008">
    <property type="component" value="Unassembled WGS sequence"/>
</dbReference>
<comment type="cofactor">
    <cofactor evidence="1">
        <name>FAD</name>
        <dbReference type="ChEBI" id="CHEBI:57692"/>
    </cofactor>
</comment>
<keyword evidence="4" id="KW-0560">Oxidoreductase</keyword>
<organism evidence="10 11">
    <name type="scientific">Dekkera bruxellensis</name>
    <name type="common">Brettanomyces custersii</name>
    <dbReference type="NCBI Taxonomy" id="5007"/>
    <lineage>
        <taxon>Eukaryota</taxon>
        <taxon>Fungi</taxon>
        <taxon>Dikarya</taxon>
        <taxon>Ascomycota</taxon>
        <taxon>Saccharomycotina</taxon>
        <taxon>Pichiomycetes</taxon>
        <taxon>Pichiales</taxon>
        <taxon>Pichiaceae</taxon>
        <taxon>Brettanomyces</taxon>
    </lineage>
</organism>
<comment type="catalytic activity">
    <reaction evidence="5">
        <text>(S)-2-hydroxyglutarate + A = 2-oxoglutarate + AH2</text>
        <dbReference type="Rhea" id="RHEA:21252"/>
        <dbReference type="ChEBI" id="CHEBI:13193"/>
        <dbReference type="ChEBI" id="CHEBI:16782"/>
        <dbReference type="ChEBI" id="CHEBI:16810"/>
        <dbReference type="ChEBI" id="CHEBI:17499"/>
        <dbReference type="EC" id="1.1.99.2"/>
    </reaction>
</comment>
<keyword evidence="11" id="KW-1185">Reference proteome</keyword>
<evidence type="ECO:0000256" key="3">
    <source>
        <dbReference type="ARBA" id="ARBA00022827"/>
    </source>
</evidence>
<comment type="similarity">
    <text evidence="6">Belongs to the L2HGDH family.</text>
</comment>
<evidence type="ECO:0000313" key="10">
    <source>
        <dbReference type="EMBL" id="VUG16511.1"/>
    </source>
</evidence>